<evidence type="ECO:0000256" key="6">
    <source>
        <dbReference type="ARBA" id="ARBA00022490"/>
    </source>
</evidence>
<evidence type="ECO:0000256" key="2">
    <source>
        <dbReference type="ARBA" id="ARBA00004699"/>
    </source>
</evidence>
<evidence type="ECO:0000256" key="9">
    <source>
        <dbReference type="ARBA" id="ARBA00023235"/>
    </source>
</evidence>
<dbReference type="PANTHER" id="PTHR10466:SF0">
    <property type="entry name" value="PHOSPHOMANNOMUTASE"/>
    <property type="match status" value="1"/>
</dbReference>
<protein>
    <recommendedName>
        <fullName evidence="5">phosphomannomutase</fullName>
        <ecNumber evidence="5">5.4.2.8</ecNumber>
    </recommendedName>
</protein>
<evidence type="ECO:0000313" key="10">
    <source>
        <dbReference type="EMBL" id="PKZ55223.1"/>
    </source>
</evidence>
<dbReference type="PANTHER" id="PTHR10466">
    <property type="entry name" value="PHOSPHOMANNOMUTASE"/>
    <property type="match status" value="1"/>
</dbReference>
<dbReference type="InterPro" id="IPR023214">
    <property type="entry name" value="HAD_sf"/>
</dbReference>
<dbReference type="InterPro" id="IPR036412">
    <property type="entry name" value="HAD-like_sf"/>
</dbReference>
<comment type="caution">
    <text evidence="10">The sequence shown here is derived from an EMBL/GenBank/DDBJ whole genome shotgun (WGS) entry which is preliminary data.</text>
</comment>
<dbReference type="Proteomes" id="UP000234904">
    <property type="component" value="Unassembled WGS sequence"/>
</dbReference>
<accession>A0ABX4SJ80</accession>
<keyword evidence="6" id="KW-0963">Cytoplasm</keyword>
<evidence type="ECO:0000256" key="5">
    <source>
        <dbReference type="ARBA" id="ARBA00012730"/>
    </source>
</evidence>
<evidence type="ECO:0000256" key="3">
    <source>
        <dbReference type="ARBA" id="ARBA00009736"/>
    </source>
</evidence>
<keyword evidence="11" id="KW-1185">Reference proteome</keyword>
<evidence type="ECO:0000256" key="8">
    <source>
        <dbReference type="ARBA" id="ARBA00022842"/>
    </source>
</evidence>
<dbReference type="SUPFAM" id="SSF56784">
    <property type="entry name" value="HAD-like"/>
    <property type="match status" value="1"/>
</dbReference>
<organism evidence="10 11">
    <name type="scientific">Gardnerella pickettii</name>
    <dbReference type="NCBI Taxonomy" id="2914924"/>
    <lineage>
        <taxon>Bacteria</taxon>
        <taxon>Bacillati</taxon>
        <taxon>Actinomycetota</taxon>
        <taxon>Actinomycetes</taxon>
        <taxon>Bifidobacteriales</taxon>
        <taxon>Bifidobacteriaceae</taxon>
        <taxon>Gardnerella</taxon>
    </lineage>
</organism>
<proteinExistence type="inferred from homology"/>
<keyword evidence="8" id="KW-0460">Magnesium</keyword>
<comment type="pathway">
    <text evidence="2">Nucleotide-sugar biosynthesis; GDP-alpha-D-mannose biosynthesis; alpha-D-mannose 1-phosphate from D-fructose 6-phosphate: step 2/2.</text>
</comment>
<comment type="subcellular location">
    <subcellularLocation>
        <location evidence="1">Cytoplasm</location>
    </subcellularLocation>
</comment>
<keyword evidence="7" id="KW-0479">Metal-binding</keyword>
<dbReference type="EMBL" id="PKJE01000001">
    <property type="protein sequence ID" value="PKZ55223.1"/>
    <property type="molecule type" value="Genomic_DNA"/>
</dbReference>
<keyword evidence="9" id="KW-0413">Isomerase</keyword>
<comment type="subunit">
    <text evidence="4">Homodimer.</text>
</comment>
<dbReference type="InterPro" id="IPR043169">
    <property type="entry name" value="PMM_cap"/>
</dbReference>
<dbReference type="InterPro" id="IPR005002">
    <property type="entry name" value="PMM"/>
</dbReference>
<dbReference type="Gene3D" id="3.30.1240.20">
    <property type="match status" value="1"/>
</dbReference>
<sequence>MYRRKALEPNIHEYNEQGICERLALCSLIGFDLDNTLACSKKPMTSPMCKVFGDLINKMPIALITGGDLRLVKSQVLSVLPASTNLDNFHIMPTNGTSYYRIVDGSLKCVYSHTISVKDANRIICVVKDCAKKMGLLKSSGDKDLWGSQIENRGTQITFSALGQLAPIELKKDWDPSGKLKEQLAEQISAYLPDFSVRAGGETSVDIVCKGNNKSYALDSLCSICEISLKSVAFVGDRMYKGGNDYPTSLTGALAICVKNPNNTFELCSKLLESLK</sequence>
<evidence type="ECO:0000256" key="7">
    <source>
        <dbReference type="ARBA" id="ARBA00022723"/>
    </source>
</evidence>
<dbReference type="Pfam" id="PF03332">
    <property type="entry name" value="PMM"/>
    <property type="match status" value="1"/>
</dbReference>
<gene>
    <name evidence="10" type="ORF">CYJ70_02190</name>
</gene>
<evidence type="ECO:0000256" key="1">
    <source>
        <dbReference type="ARBA" id="ARBA00004496"/>
    </source>
</evidence>
<dbReference type="EC" id="5.4.2.8" evidence="5"/>
<evidence type="ECO:0000256" key="4">
    <source>
        <dbReference type="ARBA" id="ARBA00011738"/>
    </source>
</evidence>
<dbReference type="InterPro" id="IPR006379">
    <property type="entry name" value="HAD-SF_hydro_IIB"/>
</dbReference>
<comment type="similarity">
    <text evidence="3">Belongs to the eukaryotic PMM family.</text>
</comment>
<evidence type="ECO:0000313" key="11">
    <source>
        <dbReference type="Proteomes" id="UP000234904"/>
    </source>
</evidence>
<dbReference type="NCBIfam" id="TIGR01484">
    <property type="entry name" value="HAD-SF-IIB"/>
    <property type="match status" value="1"/>
</dbReference>
<dbReference type="Gene3D" id="3.40.50.1000">
    <property type="entry name" value="HAD superfamily/HAD-like"/>
    <property type="match status" value="1"/>
</dbReference>
<reference evidence="10 11" key="1">
    <citation type="submission" date="2017-12" db="EMBL/GenBank/DDBJ databases">
        <title>Phylogenetic diversity of female urinary microbiome.</title>
        <authorList>
            <person name="Thomas-White K."/>
            <person name="Wolfe A.J."/>
        </authorList>
    </citation>
    <scope>NUCLEOTIDE SEQUENCE [LARGE SCALE GENOMIC DNA]</scope>
    <source>
        <strain evidence="10 11">UMB0833</strain>
    </source>
</reference>
<name>A0ABX4SJ80_9BIFI</name>